<evidence type="ECO:0000313" key="2">
    <source>
        <dbReference type="Proteomes" id="UP001284654"/>
    </source>
</evidence>
<evidence type="ECO:0000313" key="1">
    <source>
        <dbReference type="EMBL" id="MDV4314642.1"/>
    </source>
</evidence>
<protein>
    <submittedName>
        <fullName evidence="1">Uncharacterized protein</fullName>
    </submittedName>
</protein>
<gene>
    <name evidence="1" type="ORF">MSG88_02365</name>
</gene>
<accession>A0AAW8Z1A6</accession>
<organism evidence="1 2">
    <name type="scientific">Acinetobacter indicus</name>
    <dbReference type="NCBI Taxonomy" id="756892"/>
    <lineage>
        <taxon>Bacteria</taxon>
        <taxon>Pseudomonadati</taxon>
        <taxon>Pseudomonadota</taxon>
        <taxon>Gammaproteobacteria</taxon>
        <taxon>Moraxellales</taxon>
        <taxon>Moraxellaceae</taxon>
        <taxon>Acinetobacter</taxon>
    </lineage>
</organism>
<dbReference type="AlphaFoldDB" id="A0AAW8Z1A6"/>
<name>A0AAW8Z1A6_9GAMM</name>
<comment type="caution">
    <text evidence="1">The sequence shown here is derived from an EMBL/GenBank/DDBJ whole genome shotgun (WGS) entry which is preliminary data.</text>
</comment>
<reference evidence="1" key="1">
    <citation type="submission" date="2023-10" db="EMBL/GenBank/DDBJ databases">
        <authorList>
            <person name="Sykes E.M.E."/>
            <person name="Khan I.U.H."/>
            <person name="Kumar A."/>
        </authorList>
    </citation>
    <scope>NUCLEOTIDE SEQUENCE</scope>
    <source>
        <strain evidence="1">IK5</strain>
    </source>
</reference>
<sequence>MNYEVNPKAAYLLEQFSSLAFFETMRNNYRLFLDGLEELFEIYMHNLPYNLRSLPYPEQADIQWGGLFCPI</sequence>
<proteinExistence type="predicted"/>
<dbReference type="RefSeq" id="WP_317305384.1">
    <property type="nucleotide sequence ID" value="NZ_JAWJYY010000001.1"/>
</dbReference>
<dbReference type="Proteomes" id="UP001284654">
    <property type="component" value="Unassembled WGS sequence"/>
</dbReference>
<dbReference type="EMBL" id="JAWJYY010000001">
    <property type="protein sequence ID" value="MDV4314642.1"/>
    <property type="molecule type" value="Genomic_DNA"/>
</dbReference>